<reference evidence="4" key="3">
    <citation type="submission" date="2021-02" db="UniProtKB">
        <authorList>
            <consortium name="EnsemblMetazoa"/>
        </authorList>
    </citation>
    <scope>IDENTIFICATION</scope>
    <source>
        <strain evidence="4">USDA</strain>
    </source>
</reference>
<feature type="compositionally biased region" description="Polar residues" evidence="1">
    <location>
        <begin position="229"/>
        <end position="245"/>
    </location>
</feature>
<dbReference type="VEuPathDB" id="VectorBase:PHUM603290"/>
<proteinExistence type="predicted"/>
<dbReference type="AlphaFoldDB" id="E0W3D3"/>
<dbReference type="InParanoid" id="E0W3D3"/>
<evidence type="ECO:0000256" key="1">
    <source>
        <dbReference type="SAM" id="MobiDB-lite"/>
    </source>
</evidence>
<protein>
    <submittedName>
        <fullName evidence="3 4">Uncharacterized protein</fullName>
    </submittedName>
</protein>
<dbReference type="GeneID" id="8237018"/>
<feature type="signal peptide" evidence="2">
    <location>
        <begin position="1"/>
        <end position="21"/>
    </location>
</feature>
<keyword evidence="5" id="KW-1185">Reference proteome</keyword>
<evidence type="ECO:0000313" key="4">
    <source>
        <dbReference type="EnsemblMetazoa" id="PHUM603290-PA"/>
    </source>
</evidence>
<organism>
    <name type="scientific">Pediculus humanus subsp. corporis</name>
    <name type="common">Body louse</name>
    <dbReference type="NCBI Taxonomy" id="121224"/>
    <lineage>
        <taxon>Eukaryota</taxon>
        <taxon>Metazoa</taxon>
        <taxon>Ecdysozoa</taxon>
        <taxon>Arthropoda</taxon>
        <taxon>Hexapoda</taxon>
        <taxon>Insecta</taxon>
        <taxon>Pterygota</taxon>
        <taxon>Neoptera</taxon>
        <taxon>Paraneoptera</taxon>
        <taxon>Psocodea</taxon>
        <taxon>Troctomorpha</taxon>
        <taxon>Phthiraptera</taxon>
        <taxon>Anoplura</taxon>
        <taxon>Pediculidae</taxon>
        <taxon>Pediculus</taxon>
    </lineage>
</organism>
<sequence>MSHNYWLIILFVASMVCNGYGRPPHEVDIKNIYPVYRAVKQLDNNTNRYEKAYRVKHKDDDTLAYMRIDDMSRDNIESLKLKKKNTNNNNSGGGTPEIKYVPVSVTIKKTNVFKKWPNDQNGIENSEDLDLYNTYANNIKPLTNDDKPSIIILEDLTKPFPDDSTTSSLHVIKPSMHDNPHVSPPVLPLQIEMPPPYFPTVQNPFPNVFSLTSKPIHVLNGPLKPPSSLPSNDGNGDSQSGFNPTVNHDLHVIHPESSDVFEHVSTPPIEIVTKKKHNKTDCPKVSITTTNSINNNNNRDVIKEGCQDINIYINNNLTNNVVMTKPNGGGHRPVVVYDQNVKPSSGTSGIFAILDSVWSTLNKLFIVTLAVMTDTTKIVYNYRVTSTKCNRK</sequence>
<dbReference type="HOGENOM" id="CLU_704589_0_0_1"/>
<evidence type="ECO:0000313" key="3">
    <source>
        <dbReference type="EMBL" id="EEB20139.1"/>
    </source>
</evidence>
<keyword evidence="2" id="KW-0732">Signal</keyword>
<reference evidence="3" key="2">
    <citation type="submission" date="2007-04" db="EMBL/GenBank/DDBJ databases">
        <title>The genome of the human body louse.</title>
        <authorList>
            <consortium name="The Human Body Louse Genome Consortium"/>
            <person name="Kirkness E."/>
            <person name="Walenz B."/>
            <person name="Hass B."/>
            <person name="Bruggner R."/>
            <person name="Strausberg R."/>
        </authorList>
    </citation>
    <scope>NUCLEOTIDE SEQUENCE</scope>
    <source>
        <strain evidence="3">USDA</strain>
    </source>
</reference>
<name>E0W3D3_PEDHC</name>
<dbReference type="RefSeq" id="XP_002432877.1">
    <property type="nucleotide sequence ID" value="XM_002432832.1"/>
</dbReference>
<feature type="chain" id="PRO_5014570302" evidence="2">
    <location>
        <begin position="22"/>
        <end position="392"/>
    </location>
</feature>
<feature type="region of interest" description="Disordered" evidence="1">
    <location>
        <begin position="220"/>
        <end position="245"/>
    </location>
</feature>
<dbReference type="CTD" id="8237018"/>
<evidence type="ECO:0000256" key="2">
    <source>
        <dbReference type="SAM" id="SignalP"/>
    </source>
</evidence>
<dbReference type="EMBL" id="DS235882">
    <property type="protein sequence ID" value="EEB20139.1"/>
    <property type="molecule type" value="Genomic_DNA"/>
</dbReference>
<dbReference type="KEGG" id="phu:Phum_PHUM603290"/>
<dbReference type="EnsemblMetazoa" id="PHUM603290-RA">
    <property type="protein sequence ID" value="PHUM603290-PA"/>
    <property type="gene ID" value="PHUM603290"/>
</dbReference>
<accession>E0W3D3</accession>
<gene>
    <name evidence="4" type="primary">8237018</name>
    <name evidence="3" type="ORF">Phum_PHUM603290</name>
</gene>
<evidence type="ECO:0000313" key="5">
    <source>
        <dbReference type="Proteomes" id="UP000009046"/>
    </source>
</evidence>
<reference evidence="3" key="1">
    <citation type="submission" date="2007-04" db="EMBL/GenBank/DDBJ databases">
        <title>Annotation of Pediculus humanus corporis strain USDA.</title>
        <authorList>
            <person name="Kirkness E."/>
            <person name="Hannick L."/>
            <person name="Hass B."/>
            <person name="Bruggner R."/>
            <person name="Lawson D."/>
            <person name="Bidwell S."/>
            <person name="Joardar V."/>
            <person name="Caler E."/>
            <person name="Walenz B."/>
            <person name="Inman J."/>
            <person name="Schobel S."/>
            <person name="Galinsky K."/>
            <person name="Amedeo P."/>
            <person name="Strausberg R."/>
        </authorList>
    </citation>
    <scope>NUCLEOTIDE SEQUENCE</scope>
    <source>
        <strain evidence="3">USDA</strain>
    </source>
</reference>
<dbReference type="EMBL" id="AAZO01007370">
    <property type="status" value="NOT_ANNOTATED_CDS"/>
    <property type="molecule type" value="Genomic_DNA"/>
</dbReference>
<dbReference type="Proteomes" id="UP000009046">
    <property type="component" value="Unassembled WGS sequence"/>
</dbReference>